<keyword evidence="2" id="KW-1185">Reference proteome</keyword>
<organism evidence="1 2">
    <name type="scientific">Terriglobus aquaticus</name>
    <dbReference type="NCBI Taxonomy" id="940139"/>
    <lineage>
        <taxon>Bacteria</taxon>
        <taxon>Pseudomonadati</taxon>
        <taxon>Acidobacteriota</taxon>
        <taxon>Terriglobia</taxon>
        <taxon>Terriglobales</taxon>
        <taxon>Acidobacteriaceae</taxon>
        <taxon>Terriglobus</taxon>
    </lineage>
</organism>
<dbReference type="EMBL" id="JBJYXY010000001">
    <property type="protein sequence ID" value="MFN2975446.1"/>
    <property type="molecule type" value="Genomic_DNA"/>
</dbReference>
<evidence type="ECO:0008006" key="3">
    <source>
        <dbReference type="Google" id="ProtNLM"/>
    </source>
</evidence>
<reference evidence="1 2" key="1">
    <citation type="submission" date="2024-12" db="EMBL/GenBank/DDBJ databases">
        <authorList>
            <person name="Lee Y."/>
        </authorList>
    </citation>
    <scope>NUCLEOTIDE SEQUENCE [LARGE SCALE GENOMIC DNA]</scope>
    <source>
        <strain evidence="1 2">03SUJ4</strain>
    </source>
</reference>
<accession>A0ABW9KKG7</accession>
<gene>
    <name evidence="1" type="ORF">ACK2TP_06705</name>
</gene>
<dbReference type="RefSeq" id="WP_263413030.1">
    <property type="nucleotide sequence ID" value="NZ_BAABBH010000001.1"/>
</dbReference>
<protein>
    <recommendedName>
        <fullName evidence="3">Transposase</fullName>
    </recommendedName>
</protein>
<dbReference type="Proteomes" id="UP001634747">
    <property type="component" value="Unassembled WGS sequence"/>
</dbReference>
<name>A0ABW9KKG7_9BACT</name>
<comment type="caution">
    <text evidence="1">The sequence shown here is derived from an EMBL/GenBank/DDBJ whole genome shotgun (WGS) entry which is preliminary data.</text>
</comment>
<evidence type="ECO:0000313" key="1">
    <source>
        <dbReference type="EMBL" id="MFN2975446.1"/>
    </source>
</evidence>
<sequence length="272" mass="31220">MRAFEEGEEGTFVRENDRPEYRYLSPVQRWGKYAPLAGMIEDLLRHVERLGVRVIRNARLEDWYELCRSWPVVSLVAHWRSARFRKSDLTDAEALAKLAWSDFTLRQTLIAMDCEVAMDREMEAGELLALLNRALEGRLNENSPAAKQAGFLTAQQVQWQLRRLQLEDAAPGMFRRGAAVEFSEGFQTVTDILAGLPERMPSWLDLTVCNSVLLAQLIHDACPGTHCLCNEQSADLSVRMAFYRQVIDRIHRTAKTFPEASFDVRETFRRKG</sequence>
<proteinExistence type="predicted"/>
<evidence type="ECO:0000313" key="2">
    <source>
        <dbReference type="Proteomes" id="UP001634747"/>
    </source>
</evidence>